<gene>
    <name evidence="1" type="ORF">LCGC14_0633240</name>
</gene>
<reference evidence="1" key="1">
    <citation type="journal article" date="2015" name="Nature">
        <title>Complex archaea that bridge the gap between prokaryotes and eukaryotes.</title>
        <authorList>
            <person name="Spang A."/>
            <person name="Saw J.H."/>
            <person name="Jorgensen S.L."/>
            <person name="Zaremba-Niedzwiedzka K."/>
            <person name="Martijn J."/>
            <person name="Lind A.E."/>
            <person name="van Eijk R."/>
            <person name="Schleper C."/>
            <person name="Guy L."/>
            <person name="Ettema T.J."/>
        </authorList>
    </citation>
    <scope>NUCLEOTIDE SEQUENCE</scope>
</reference>
<name>A0A0F9U9W6_9ZZZZ</name>
<dbReference type="EMBL" id="LAZR01001115">
    <property type="protein sequence ID" value="KKN50403.1"/>
    <property type="molecule type" value="Genomic_DNA"/>
</dbReference>
<proteinExistence type="predicted"/>
<dbReference type="AlphaFoldDB" id="A0A0F9U9W6"/>
<comment type="caution">
    <text evidence="1">The sequence shown here is derived from an EMBL/GenBank/DDBJ whole genome shotgun (WGS) entry which is preliminary data.</text>
</comment>
<evidence type="ECO:0000313" key="1">
    <source>
        <dbReference type="EMBL" id="KKN50403.1"/>
    </source>
</evidence>
<accession>A0A0F9U9W6</accession>
<protein>
    <submittedName>
        <fullName evidence="1">Uncharacterized protein</fullName>
    </submittedName>
</protein>
<organism evidence="1">
    <name type="scientific">marine sediment metagenome</name>
    <dbReference type="NCBI Taxonomy" id="412755"/>
    <lineage>
        <taxon>unclassified sequences</taxon>
        <taxon>metagenomes</taxon>
        <taxon>ecological metagenomes</taxon>
    </lineage>
</organism>
<sequence length="88" mass="10299">MINRTLLDRKLTEDLIEVADQLSSELTSTLTKEEHRADRARIRELLSDWASFKSMAEHLIDSGTRFAKIEKTFEPHQVIRQHLQTTLH</sequence>